<dbReference type="AlphaFoldDB" id="A0A2L0HCC6"/>
<evidence type="ECO:0000313" key="1">
    <source>
        <dbReference type="EMBL" id="AUX79116.1"/>
    </source>
</evidence>
<keyword evidence="1" id="KW-0614">Plasmid</keyword>
<sequence length="164" mass="17832">MRPRRVPVSLPNPWLPGADWADRHELLLFAERMTAAEAALRALRNAAGWLRSFGEWRNCVAVALGLNAAPQPTQSDLIGSIPIMHSGNRETVVGYDARHLHFRIVVDVRDGPADGQVIGMTTLVRRRSSIGGLFFAAAIPLHRAIVPALLRGVARPGHGFPGEP</sequence>
<dbReference type="Proteomes" id="UP000239340">
    <property type="component" value="Plasmid pSfreNXT3b"/>
</dbReference>
<protein>
    <recommendedName>
        <fullName evidence="3">DUF2867 domain-containing protein</fullName>
    </recommendedName>
</protein>
<dbReference type="RefSeq" id="WP_104840616.1">
    <property type="nucleotide sequence ID" value="NZ_CP024309.1"/>
</dbReference>
<evidence type="ECO:0000313" key="2">
    <source>
        <dbReference type="Proteomes" id="UP000239340"/>
    </source>
</evidence>
<dbReference type="InterPro" id="IPR021295">
    <property type="entry name" value="DUF2867"/>
</dbReference>
<accession>A0A2L0HCC6</accession>
<gene>
    <name evidence="1" type="ORF">NXT3_PB00464</name>
</gene>
<geneLocation type="plasmid" evidence="2">
    <name>psfrenxt3b</name>
</geneLocation>
<dbReference type="Pfam" id="PF11066">
    <property type="entry name" value="DUF2867"/>
    <property type="match status" value="1"/>
</dbReference>
<evidence type="ECO:0008006" key="3">
    <source>
        <dbReference type="Google" id="ProtNLM"/>
    </source>
</evidence>
<organism evidence="1 2">
    <name type="scientific">Rhizobium fredii</name>
    <name type="common">Sinorhizobium fredii</name>
    <dbReference type="NCBI Taxonomy" id="380"/>
    <lineage>
        <taxon>Bacteria</taxon>
        <taxon>Pseudomonadati</taxon>
        <taxon>Pseudomonadota</taxon>
        <taxon>Alphaproteobacteria</taxon>
        <taxon>Hyphomicrobiales</taxon>
        <taxon>Rhizobiaceae</taxon>
        <taxon>Sinorhizobium/Ensifer group</taxon>
        <taxon>Sinorhizobium</taxon>
    </lineage>
</organism>
<proteinExistence type="predicted"/>
<name>A0A2L0HCC6_RHIFR</name>
<reference evidence="1 2" key="1">
    <citation type="submission" date="2017-10" db="EMBL/GenBank/DDBJ databases">
        <title>Analysis of the genome sequences of Rhizobium populations associated to common bean (phaseolus vulgaris).</title>
        <authorList>
            <person name="Bustos P."/>
            <person name="Santamaria R.I."/>
            <person name="Miranda-Sanchez F."/>
            <person name="Perez-Carrascal O."/>
            <person name="Juarez S."/>
            <person name="Lozano L."/>
            <person name="Martinez-Flores I."/>
            <person name="Vinuesa P."/>
            <person name="Martinez-Romero E."/>
            <person name="Cevallos M.A."/>
            <person name="Romero D."/>
            <person name="Davila G."/>
            <person name="Gonzalez V."/>
        </authorList>
    </citation>
    <scope>NUCLEOTIDE SEQUENCE [LARGE SCALE GENOMIC DNA]</scope>
    <source>
        <strain evidence="1 2">NXT3</strain>
        <plasmid evidence="2">Plasmid psfrenxt3b</plasmid>
    </source>
</reference>
<dbReference type="EMBL" id="CP024309">
    <property type="protein sequence ID" value="AUX79116.1"/>
    <property type="molecule type" value="Genomic_DNA"/>
</dbReference>